<organism evidence="1 2">
    <name type="scientific">Eiseniibacteriota bacterium</name>
    <dbReference type="NCBI Taxonomy" id="2212470"/>
    <lineage>
        <taxon>Bacteria</taxon>
        <taxon>Candidatus Eiseniibacteriota</taxon>
    </lineage>
</organism>
<dbReference type="Gene3D" id="3.30.460.10">
    <property type="entry name" value="Beta Polymerase, domain 2"/>
    <property type="match status" value="1"/>
</dbReference>
<name>A0A948RTM7_UNCEI</name>
<dbReference type="EMBL" id="JAHJDP010000037">
    <property type="protein sequence ID" value="MBU2690798.1"/>
    <property type="molecule type" value="Genomic_DNA"/>
</dbReference>
<dbReference type="AlphaFoldDB" id="A0A948RTM7"/>
<evidence type="ECO:0000313" key="1">
    <source>
        <dbReference type="EMBL" id="MBU2690798.1"/>
    </source>
</evidence>
<protein>
    <submittedName>
        <fullName evidence="1">Nucleotidyltransferase domain-containing protein</fullName>
    </submittedName>
</protein>
<dbReference type="InterPro" id="IPR043519">
    <property type="entry name" value="NT_sf"/>
</dbReference>
<gene>
    <name evidence="1" type="ORF">KJ970_07695</name>
</gene>
<comment type="caution">
    <text evidence="1">The sequence shown here is derived from an EMBL/GenBank/DDBJ whole genome shotgun (WGS) entry which is preliminary data.</text>
</comment>
<proteinExistence type="predicted"/>
<evidence type="ECO:0000313" key="2">
    <source>
        <dbReference type="Proteomes" id="UP000777784"/>
    </source>
</evidence>
<sequence length="264" mass="30760">MPTFEISRQDIIDTLHKGLADSALILAAWLGGSDASGRTDEYSDIDMQVIVEDDHVEETFDLVHKILDDLSPTELRYRFPEPTWHGHSQELLRLRGTDPNHMLDFVVMKKSIQDRLLEPERHGVPLILFDRGVLLEPPSLDWKAHREKMGKRLADLRVTFPLLQPLVTRGVHRRHIAESALAYQVLTMKPLVELLRMRYCPERYDYSLRYLDRDLPDDVRKEIEILAYPQTPEHLLKLHHQAVGRFRQQLDALDRSEWGLPSPE</sequence>
<reference evidence="1" key="1">
    <citation type="submission" date="2021-05" db="EMBL/GenBank/DDBJ databases">
        <title>Energy efficiency and biological interactions define the core microbiome of deep oligotrophic groundwater.</title>
        <authorList>
            <person name="Mehrshad M."/>
            <person name="Lopez-Fernandez M."/>
            <person name="Bell E."/>
            <person name="Bernier-Latmani R."/>
            <person name="Bertilsson S."/>
            <person name="Dopson M."/>
        </authorList>
    </citation>
    <scope>NUCLEOTIDE SEQUENCE</scope>
    <source>
        <strain evidence="1">Modern_marine.mb.64</strain>
    </source>
</reference>
<dbReference type="SUPFAM" id="SSF81301">
    <property type="entry name" value="Nucleotidyltransferase"/>
    <property type="match status" value="1"/>
</dbReference>
<accession>A0A948RTM7</accession>
<dbReference type="Proteomes" id="UP000777784">
    <property type="component" value="Unassembled WGS sequence"/>
</dbReference>